<dbReference type="PANTHER" id="PTHR13774">
    <property type="entry name" value="PHENAZINE BIOSYNTHESIS PROTEIN"/>
    <property type="match status" value="1"/>
</dbReference>
<dbReference type="InterPro" id="IPR003719">
    <property type="entry name" value="Phenazine_PhzF-like"/>
</dbReference>
<feature type="active site" evidence="1">
    <location>
        <position position="57"/>
    </location>
</feature>
<dbReference type="GO" id="GO:0016853">
    <property type="term" value="F:isomerase activity"/>
    <property type="evidence" value="ECO:0007669"/>
    <property type="project" value="TreeGrafter"/>
</dbReference>
<accession>A0AAN6GA56</accession>
<organism evidence="2 3">
    <name type="scientific">Tilletia horrida</name>
    <dbReference type="NCBI Taxonomy" id="155126"/>
    <lineage>
        <taxon>Eukaryota</taxon>
        <taxon>Fungi</taxon>
        <taxon>Dikarya</taxon>
        <taxon>Basidiomycota</taxon>
        <taxon>Ustilaginomycotina</taxon>
        <taxon>Exobasidiomycetes</taxon>
        <taxon>Tilletiales</taxon>
        <taxon>Tilletiaceae</taxon>
        <taxon>Tilletia</taxon>
    </lineage>
</organism>
<evidence type="ECO:0000256" key="1">
    <source>
        <dbReference type="PIRSR" id="PIRSR016184-1"/>
    </source>
</evidence>
<gene>
    <name evidence="2" type="ORF">OC842_004141</name>
</gene>
<reference evidence="2" key="1">
    <citation type="journal article" date="2023" name="PhytoFront">
        <title>Draft Genome Resources of Seven Strains of Tilletia horrida, Causal Agent of Kernel Smut of Rice.</title>
        <authorList>
            <person name="Khanal S."/>
            <person name="Antony Babu S."/>
            <person name="Zhou X.G."/>
        </authorList>
    </citation>
    <scope>NUCLEOTIDE SEQUENCE</scope>
    <source>
        <strain evidence="2">TX3</strain>
    </source>
</reference>
<dbReference type="SUPFAM" id="SSF54506">
    <property type="entry name" value="Diaminopimelate epimerase-like"/>
    <property type="match status" value="1"/>
</dbReference>
<dbReference type="GO" id="GO:0005737">
    <property type="term" value="C:cytoplasm"/>
    <property type="evidence" value="ECO:0007669"/>
    <property type="project" value="TreeGrafter"/>
</dbReference>
<dbReference type="Pfam" id="PF02567">
    <property type="entry name" value="PhzC-PhzF"/>
    <property type="match status" value="1"/>
</dbReference>
<dbReference type="Gene3D" id="3.10.310.10">
    <property type="entry name" value="Diaminopimelate Epimerase, Chain A, domain 1"/>
    <property type="match status" value="2"/>
</dbReference>
<dbReference type="PANTHER" id="PTHR13774:SF32">
    <property type="entry name" value="ANTISENSE-ENHANCING SEQUENCE 1"/>
    <property type="match status" value="1"/>
</dbReference>
<dbReference type="AlphaFoldDB" id="A0AAN6GA56"/>
<keyword evidence="3" id="KW-1185">Reference proteome</keyword>
<dbReference type="PIRSF" id="PIRSF016184">
    <property type="entry name" value="PhzC_PhzF"/>
    <property type="match status" value="1"/>
</dbReference>
<evidence type="ECO:0008006" key="4">
    <source>
        <dbReference type="Google" id="ProtNLM"/>
    </source>
</evidence>
<evidence type="ECO:0000313" key="2">
    <source>
        <dbReference type="EMBL" id="KAK0529749.1"/>
    </source>
</evidence>
<dbReference type="NCBIfam" id="TIGR00654">
    <property type="entry name" value="PhzF_family"/>
    <property type="match status" value="1"/>
</dbReference>
<sequence length="321" mass="33806">MALLGSSSSTGDERAYAVYDVFTSRPTHGNPVAIVLDAHGLSPTQRQSIAAWTNLSETTFLEPATHPEADYKLDIYTPAVRLPFAGHPTLGSANAWLDAGGEPKQAGFVTQECGIGLVKIKISNSTNEEGGRRRLAFAAPPFLKEGDVAPALLEQICTALGLNSTQHVLAAQHIANGPPWIGLLLRDADVVKDVIPPPSDLAWAALGEHMVGVVGAYPDPDVEGKDISRPAFEVRAFCGGKEHFEDPVTGSLNAGIAKWLISTAHPSASGSGYIALQGRHRGRDGQVFVEVDAEARVSKGARGTIWVGGDAVPVVKGTILL</sequence>
<protein>
    <recommendedName>
        <fullName evidence="4">Phenazine biosynthesis protein</fullName>
    </recommendedName>
</protein>
<proteinExistence type="predicted"/>
<comment type="caution">
    <text evidence="2">The sequence shown here is derived from an EMBL/GenBank/DDBJ whole genome shotgun (WGS) entry which is preliminary data.</text>
</comment>
<dbReference type="EMBL" id="JAPDMQ010000234">
    <property type="protein sequence ID" value="KAK0529749.1"/>
    <property type="molecule type" value="Genomic_DNA"/>
</dbReference>
<name>A0AAN6GA56_9BASI</name>
<evidence type="ECO:0000313" key="3">
    <source>
        <dbReference type="Proteomes" id="UP001176521"/>
    </source>
</evidence>
<dbReference type="Proteomes" id="UP001176521">
    <property type="component" value="Unassembled WGS sequence"/>
</dbReference>